<dbReference type="OrthoDB" id="5980565at2759"/>
<keyword evidence="5" id="KW-1185">Reference proteome</keyword>
<sequence>MEEATKLIALDHNHNASRKQAKVQSGEREGELRFRIAWSKVTKRYDAEPVLEKKNHSYLREMVGDSIKHTEGDKSVVAARKPTDVRHIMAPLQRPPRQDIIKERILLSRFKTKKDSI</sequence>
<evidence type="ECO:0000313" key="4">
    <source>
        <dbReference type="EMBL" id="KAJ7387944.1"/>
    </source>
</evidence>
<dbReference type="EMBL" id="MU825873">
    <property type="protein sequence ID" value="KAJ7387944.1"/>
    <property type="molecule type" value="Genomic_DNA"/>
</dbReference>
<name>A0A9X0CGF1_9CNID</name>
<comment type="caution">
    <text evidence="2">The sequence shown here is derived from an EMBL/GenBank/DDBJ whole genome shotgun (WGS) entry which is preliminary data.</text>
</comment>
<dbReference type="Proteomes" id="UP001163046">
    <property type="component" value="Unassembled WGS sequence"/>
</dbReference>
<evidence type="ECO:0000313" key="2">
    <source>
        <dbReference type="EMBL" id="KAJ7339325.1"/>
    </source>
</evidence>
<proteinExistence type="predicted"/>
<protein>
    <submittedName>
        <fullName evidence="2">Uncharacterized protein</fullName>
    </submittedName>
</protein>
<evidence type="ECO:0000256" key="1">
    <source>
        <dbReference type="SAM" id="MobiDB-lite"/>
    </source>
</evidence>
<feature type="region of interest" description="Disordered" evidence="1">
    <location>
        <begin position="1"/>
        <end position="26"/>
    </location>
</feature>
<dbReference type="AlphaFoldDB" id="A0A9X0CGF1"/>
<accession>A0A9X0CGF1</accession>
<evidence type="ECO:0000313" key="3">
    <source>
        <dbReference type="EMBL" id="KAJ7365595.1"/>
    </source>
</evidence>
<gene>
    <name evidence="4" type="ORF">OS493_001297</name>
    <name evidence="3" type="ORF">OS493_002297</name>
    <name evidence="2" type="ORF">OS493_005716</name>
</gene>
<dbReference type="EMBL" id="MU827779">
    <property type="protein sequence ID" value="KAJ7339325.1"/>
    <property type="molecule type" value="Genomic_DNA"/>
</dbReference>
<evidence type="ECO:0000313" key="5">
    <source>
        <dbReference type="Proteomes" id="UP001163046"/>
    </source>
</evidence>
<dbReference type="EMBL" id="MU827302">
    <property type="protein sequence ID" value="KAJ7365595.1"/>
    <property type="molecule type" value="Genomic_DNA"/>
</dbReference>
<reference evidence="2" key="1">
    <citation type="submission" date="2023-01" db="EMBL/GenBank/DDBJ databases">
        <title>Genome assembly of the deep-sea coral Lophelia pertusa.</title>
        <authorList>
            <person name="Herrera S."/>
            <person name="Cordes E."/>
        </authorList>
    </citation>
    <scope>NUCLEOTIDE SEQUENCE</scope>
    <source>
        <strain evidence="2">USNM1676648</strain>
        <tissue evidence="2">Polyp</tissue>
    </source>
</reference>
<organism evidence="2 5">
    <name type="scientific">Desmophyllum pertusum</name>
    <dbReference type="NCBI Taxonomy" id="174260"/>
    <lineage>
        <taxon>Eukaryota</taxon>
        <taxon>Metazoa</taxon>
        <taxon>Cnidaria</taxon>
        <taxon>Anthozoa</taxon>
        <taxon>Hexacorallia</taxon>
        <taxon>Scleractinia</taxon>
        <taxon>Caryophylliina</taxon>
        <taxon>Caryophylliidae</taxon>
        <taxon>Desmophyllum</taxon>
    </lineage>
</organism>